<dbReference type="GO" id="GO:0006508">
    <property type="term" value="P:proteolysis"/>
    <property type="evidence" value="ECO:0007669"/>
    <property type="project" value="UniProtKB-KW"/>
</dbReference>
<evidence type="ECO:0000259" key="12">
    <source>
        <dbReference type="PROSITE" id="PS50994"/>
    </source>
</evidence>
<feature type="region of interest" description="Disordered" evidence="10">
    <location>
        <begin position="426"/>
        <end position="455"/>
    </location>
</feature>
<keyword evidence="3" id="KW-0808">Transferase</keyword>
<dbReference type="SUPFAM" id="SSF53098">
    <property type="entry name" value="Ribonuclease H-like"/>
    <property type="match status" value="1"/>
</dbReference>
<dbReference type="CDD" id="cd01647">
    <property type="entry name" value="RT_LTR"/>
    <property type="match status" value="1"/>
</dbReference>
<gene>
    <name evidence="13" type="ORF">CYMTET_42878</name>
</gene>
<dbReference type="PROSITE" id="PS50158">
    <property type="entry name" value="ZF_CCHC"/>
    <property type="match status" value="1"/>
</dbReference>
<dbReference type="InterPro" id="IPR001878">
    <property type="entry name" value="Znf_CCHC"/>
</dbReference>
<dbReference type="InterPro" id="IPR036397">
    <property type="entry name" value="RNaseH_sf"/>
</dbReference>
<dbReference type="Gene3D" id="3.10.20.370">
    <property type="match status" value="1"/>
</dbReference>
<evidence type="ECO:0000313" key="14">
    <source>
        <dbReference type="Proteomes" id="UP001190700"/>
    </source>
</evidence>
<feature type="region of interest" description="Disordered" evidence="10">
    <location>
        <begin position="108"/>
        <end position="143"/>
    </location>
</feature>
<evidence type="ECO:0000256" key="8">
    <source>
        <dbReference type="ARBA" id="ARBA00022918"/>
    </source>
</evidence>
<dbReference type="GO" id="GO:0003676">
    <property type="term" value="F:nucleic acid binding"/>
    <property type="evidence" value="ECO:0007669"/>
    <property type="project" value="InterPro"/>
</dbReference>
<evidence type="ECO:0000256" key="1">
    <source>
        <dbReference type="ARBA" id="ARBA00012493"/>
    </source>
</evidence>
<keyword evidence="14" id="KW-1185">Reference proteome</keyword>
<dbReference type="FunFam" id="3.30.70.270:FF:000020">
    <property type="entry name" value="Transposon Tf2-6 polyprotein-like Protein"/>
    <property type="match status" value="1"/>
</dbReference>
<dbReference type="GO" id="GO:0008233">
    <property type="term" value="F:peptidase activity"/>
    <property type="evidence" value="ECO:0007669"/>
    <property type="project" value="UniProtKB-KW"/>
</dbReference>
<dbReference type="Proteomes" id="UP001190700">
    <property type="component" value="Unassembled WGS sequence"/>
</dbReference>
<feature type="compositionally biased region" description="Low complexity" evidence="10">
    <location>
        <begin position="1594"/>
        <end position="1604"/>
    </location>
</feature>
<evidence type="ECO:0000256" key="6">
    <source>
        <dbReference type="ARBA" id="ARBA00022759"/>
    </source>
</evidence>
<reference evidence="13 14" key="1">
    <citation type="journal article" date="2015" name="Genome Biol. Evol.">
        <title>Comparative Genomics of a Bacterivorous Green Alga Reveals Evolutionary Causalities and Consequences of Phago-Mixotrophic Mode of Nutrition.</title>
        <authorList>
            <person name="Burns J.A."/>
            <person name="Paasch A."/>
            <person name="Narechania A."/>
            <person name="Kim E."/>
        </authorList>
    </citation>
    <scope>NUCLEOTIDE SEQUENCE [LARGE SCALE GENOMIC DNA]</scope>
    <source>
        <strain evidence="13 14">PLY_AMNH</strain>
    </source>
</reference>
<evidence type="ECO:0000256" key="7">
    <source>
        <dbReference type="ARBA" id="ARBA00022801"/>
    </source>
</evidence>
<dbReference type="InterPro" id="IPR001584">
    <property type="entry name" value="Integrase_cat-core"/>
</dbReference>
<dbReference type="CDD" id="cd00303">
    <property type="entry name" value="retropepsin_like"/>
    <property type="match status" value="1"/>
</dbReference>
<keyword evidence="5" id="KW-0540">Nuclease</keyword>
<dbReference type="Gene3D" id="2.40.70.10">
    <property type="entry name" value="Acid Proteases"/>
    <property type="match status" value="1"/>
</dbReference>
<organism evidence="13 14">
    <name type="scientific">Cymbomonas tetramitiformis</name>
    <dbReference type="NCBI Taxonomy" id="36881"/>
    <lineage>
        <taxon>Eukaryota</taxon>
        <taxon>Viridiplantae</taxon>
        <taxon>Chlorophyta</taxon>
        <taxon>Pyramimonadophyceae</taxon>
        <taxon>Pyramimonadales</taxon>
        <taxon>Pyramimonadaceae</taxon>
        <taxon>Cymbomonas</taxon>
    </lineage>
</organism>
<sequence length="2209" mass="245818">MHEVGSVMIHTPAVESVQTVHTSTSAPTRELAAVEEERGRVYTVDTRTRSAETNIRAPEASCRNARPVVGAYTETDIEQYDLDGLRAWLEIRSSIWFRQAVEAAGLQATPPSVTPPPAPPPPSVTSPPSQTPPSRFPAPTGDQAAATAGILRGPEDLNAMYTTDLRALKNEGYLLRDIEKMVEKLPTFPSNEMKKGNEMEELEVLRTAVVKLAEHVYVKTALRTATCREEVLGRMILDMPTLLWMVMDKSLAKPQKLYLEELAPGGSEGEEWQRRFVSVNQFMGDLAFSCGISLDALKRLKTELLAAVQGTSETASAYYTRMSLGWETVNFVADVVEQCPKMSRLELLGTFWAGLTHSTLVGTRLQSLDLDTSYPEMWEQKQRQLLRRDTSAILKVRDVATMIEEEKIKGEAALAALISRKVTQHMSTQSSPRIRPTGARPFASGQAPVWKPRPFTPRRPEIAAIKWKEEEDEDSQVALANTQPASKQVRFSPRPANTPSSFTPRERPCFACGKLDHMIADCKDEAAVAKWRADAPARLARRQARVAACVAVLGGEVEENVLDESEFEMLDEVSLLAAMEPEGFAHLCGLCDLVLPEGAFRDGGRSEDVPETRKIHRLARGTITKPVRAKLVKLAEESRRVHEGRIHQTKHRQRRRYDLDQTIVKGYANHLENEAAEAWAELSPKEQLRAVRRESGPNAKVSKGSWKAVGMQRVRTRQQRAASVIQAAYRRWKQPPISPTPVTVPSRSIWARALATVRQAGKAVYAATVGRWTAAISPVAIEGVTPPCKMATLTAVQLLEATEPLGTPSVASSEPATGSDSASPSVVDFVKDVDAVADKVLKCEHLSVKGHVQWELRSLGSQLTGTLAAVSDEEGPLLLVFYAYLGKHLVKVLVDSGASDNFISEKSALKFQLTTRASSPMRVTLADGSVKTAGAVAYTKFKAHTRAGKDYVENKMELRVLPLGIQVDVVLGGKWLRSLSPVTLDYAGNGAISFCTSRKGGGSQSVTLEGCTPGLKQHLVHAETRRLAGEEDCDPAWLMMAVRGSAPEPESAFACVAFGDAAEGESAVICVATGDVAEGEVISENQDSRDAKVSQTWKQRFDAFFTDFPQQLTTALPGIAGLRHDKCDEAEVNLKPDASGPPCKRPYKQSSEAARQIRDRLEGAAYFSSFDAVDGFWQVPMAEKDIEKTAFTTQMGAYEWLVMPQGLQNSPAQYQRRMQRALGHLPFVRIFIDDVIIFSKTVEEHYANVKRFLETCKEKGVYLKASKAQIGPKKSLRFLGHTLSSKGCQPQHDKVASIRTWPQLQTVTQVRQFLGLAGYYRRFVHHFSEIAKPLTALTKTDEPWQWGEQQQWAFDELKEALSSAPVLALPDVKKAADGSAPFLVQADASGVALGGVLMQDTGDGMQVIAYDSRQFSAAEQNYHTGERELCALHHCTTVTWRHYLCFSEFRLQGDHRPLEWLMSPGRELSRRQARWYMDLVEVGVPRMEYVKGALLLVSDALSRRPDYVTLSPRAGLVESGVVDGKTDRPAGLVLNAAEAAGDFGDEPPVPVPAWLATVEAWVDGVLTLQMAEQAQDRASQHRSKGTKGTIAPIQQQQKSSQQQQGLRVRREVFERLQRQFGEFDVDANCEQGGSNRLVEQYWTNCLDEKWRGRHVRCSLSSSGDHPSVEAVLRKYVDEWRANPSHASAVFLLPDVQARLPQWRRFFRMTGMRLVEVIPTTDDSGAATQLYESTGGVLQNLSGPVLVVYAPPSRQQVPRNRYPRVLPPVIRQGEVAKVRDAAEPPTDSKFLEALHDEYAREGPLRQLREQVLAAPHRTTKDFRVIGEVLWRVAAGRYQLVLGEDSPLREVIFWEAHDSAAAGHTGREKTLERVLRRFWWENAAEDVAGWVTSCPTCQAVRPRAAFPDGLLNPHSIPLRNWQEVGVDFVTGLPLTQQGNDAFIAFTCKLSKMVHVVPMNFGDSSAQTVARIYFDVIWRQHGVPMKIVCDRDPRFQDAFWKELMRLMGVRVASTTPYNPRSDGQAEHTNRVIEDMLRSFVGANPGDWDLLELAQQRQREQFDKRHTDREYAVGDLVWVDARHLTEKLMDRQLCRKLAKRWHGPLAVTERFHSDLQAALPEADRGAPVAYRLALPAHWRVHGVFAQHRLKPFVHGAKAFASRQQVPIPDPVVVDGQAEAHVEKILAHRVRRVRGKAVEEWKVRWTGYSAAHDQ</sequence>
<feature type="region of interest" description="Disordered" evidence="10">
    <location>
        <begin position="1132"/>
        <end position="1152"/>
    </location>
</feature>
<dbReference type="Gene3D" id="3.30.70.270">
    <property type="match status" value="2"/>
</dbReference>
<dbReference type="InterPro" id="IPR021109">
    <property type="entry name" value="Peptidase_aspartic_dom_sf"/>
</dbReference>
<feature type="domain" description="Integrase catalytic" evidence="12">
    <location>
        <begin position="1911"/>
        <end position="2035"/>
    </location>
</feature>
<dbReference type="InterPro" id="IPR016197">
    <property type="entry name" value="Chromo-like_dom_sf"/>
</dbReference>
<feature type="region of interest" description="Disordered" evidence="10">
    <location>
        <begin position="469"/>
        <end position="503"/>
    </location>
</feature>
<evidence type="ECO:0000256" key="5">
    <source>
        <dbReference type="ARBA" id="ARBA00022722"/>
    </source>
</evidence>
<dbReference type="InterPro" id="IPR043502">
    <property type="entry name" value="DNA/RNA_pol_sf"/>
</dbReference>
<dbReference type="Pfam" id="PF13650">
    <property type="entry name" value="Asp_protease_2"/>
    <property type="match status" value="1"/>
</dbReference>
<dbReference type="Gene3D" id="3.10.10.10">
    <property type="entry name" value="HIV Type 1 Reverse Transcriptase, subunit A, domain 1"/>
    <property type="match status" value="1"/>
</dbReference>
<evidence type="ECO:0000256" key="2">
    <source>
        <dbReference type="ARBA" id="ARBA00022670"/>
    </source>
</evidence>
<dbReference type="GO" id="GO:0008270">
    <property type="term" value="F:zinc ion binding"/>
    <property type="evidence" value="ECO:0007669"/>
    <property type="project" value="UniProtKB-KW"/>
</dbReference>
<dbReference type="InterPro" id="IPR041588">
    <property type="entry name" value="Integrase_H2C2"/>
</dbReference>
<dbReference type="PROSITE" id="PS50994">
    <property type="entry name" value="INTEGRASE"/>
    <property type="match status" value="1"/>
</dbReference>
<dbReference type="InterPro" id="IPR043128">
    <property type="entry name" value="Rev_trsase/Diguanyl_cyclase"/>
</dbReference>
<dbReference type="InterPro" id="IPR012337">
    <property type="entry name" value="RNaseH-like_sf"/>
</dbReference>
<proteinExistence type="predicted"/>
<keyword evidence="9" id="KW-0863">Zinc-finger</keyword>
<comment type="caution">
    <text evidence="13">The sequence shown here is derived from an EMBL/GenBank/DDBJ whole genome shotgun (WGS) entry which is preliminary data.</text>
</comment>
<dbReference type="PANTHER" id="PTHR37984:SF5">
    <property type="entry name" value="PROTEIN NYNRIN-LIKE"/>
    <property type="match status" value="1"/>
</dbReference>
<dbReference type="GO" id="GO:0015074">
    <property type="term" value="P:DNA integration"/>
    <property type="evidence" value="ECO:0007669"/>
    <property type="project" value="InterPro"/>
</dbReference>
<dbReference type="InterPro" id="IPR000477">
    <property type="entry name" value="RT_dom"/>
</dbReference>
<feature type="domain" description="CCHC-type" evidence="11">
    <location>
        <begin position="509"/>
        <end position="524"/>
    </location>
</feature>
<dbReference type="EC" id="2.7.7.49" evidence="1"/>
<accession>A0AAE0C585</accession>
<feature type="compositionally biased region" description="Pro residues" evidence="10">
    <location>
        <begin position="112"/>
        <end position="136"/>
    </location>
</feature>
<keyword evidence="4" id="KW-0548">Nucleotidyltransferase</keyword>
<dbReference type="EMBL" id="LGRX02028782">
    <property type="protein sequence ID" value="KAK3247635.1"/>
    <property type="molecule type" value="Genomic_DNA"/>
</dbReference>
<feature type="region of interest" description="Disordered" evidence="10">
    <location>
        <begin position="693"/>
        <end position="713"/>
    </location>
</feature>
<dbReference type="CDD" id="cd09274">
    <property type="entry name" value="RNase_HI_RT_Ty3"/>
    <property type="match status" value="1"/>
</dbReference>
<dbReference type="Pfam" id="PF17917">
    <property type="entry name" value="RT_RNaseH"/>
    <property type="match status" value="1"/>
</dbReference>
<keyword evidence="6" id="KW-0255">Endonuclease</keyword>
<evidence type="ECO:0000256" key="3">
    <source>
        <dbReference type="ARBA" id="ARBA00022679"/>
    </source>
</evidence>
<evidence type="ECO:0000259" key="11">
    <source>
        <dbReference type="PROSITE" id="PS50158"/>
    </source>
</evidence>
<dbReference type="PANTHER" id="PTHR37984">
    <property type="entry name" value="PROTEIN CBG26694"/>
    <property type="match status" value="1"/>
</dbReference>
<name>A0AAE0C585_9CHLO</name>
<evidence type="ECO:0000313" key="13">
    <source>
        <dbReference type="EMBL" id="KAK3247635.1"/>
    </source>
</evidence>
<dbReference type="Pfam" id="PF00078">
    <property type="entry name" value="RVT_1"/>
    <property type="match status" value="1"/>
</dbReference>
<dbReference type="GO" id="GO:0003964">
    <property type="term" value="F:RNA-directed DNA polymerase activity"/>
    <property type="evidence" value="ECO:0007669"/>
    <property type="project" value="UniProtKB-KW"/>
</dbReference>
<keyword evidence="7" id="KW-0378">Hydrolase</keyword>
<dbReference type="InterPro" id="IPR050951">
    <property type="entry name" value="Retrovirus_Pol_polyprotein"/>
</dbReference>
<keyword evidence="9" id="KW-0862">Zinc</keyword>
<dbReference type="SUPFAM" id="SSF56672">
    <property type="entry name" value="DNA/RNA polymerases"/>
    <property type="match status" value="1"/>
</dbReference>
<dbReference type="SUPFAM" id="SSF54160">
    <property type="entry name" value="Chromo domain-like"/>
    <property type="match status" value="1"/>
</dbReference>
<dbReference type="InterPro" id="IPR041373">
    <property type="entry name" value="RT_RNaseH"/>
</dbReference>
<dbReference type="Gene3D" id="1.10.340.70">
    <property type="match status" value="1"/>
</dbReference>
<dbReference type="Pfam" id="PF17921">
    <property type="entry name" value="Integrase_H2C2"/>
    <property type="match status" value="1"/>
</dbReference>
<dbReference type="GO" id="GO:0004519">
    <property type="term" value="F:endonuclease activity"/>
    <property type="evidence" value="ECO:0007669"/>
    <property type="project" value="UniProtKB-KW"/>
</dbReference>
<evidence type="ECO:0000256" key="10">
    <source>
        <dbReference type="SAM" id="MobiDB-lite"/>
    </source>
</evidence>
<dbReference type="FunFam" id="3.10.10.10:FF:000007">
    <property type="entry name" value="Retrovirus-related Pol polyprotein from transposon 17.6-like Protein"/>
    <property type="match status" value="1"/>
</dbReference>
<feature type="region of interest" description="Disordered" evidence="10">
    <location>
        <begin position="1573"/>
        <end position="1605"/>
    </location>
</feature>
<evidence type="ECO:0000256" key="9">
    <source>
        <dbReference type="PROSITE-ProRule" id="PRU00047"/>
    </source>
</evidence>
<evidence type="ECO:0000256" key="4">
    <source>
        <dbReference type="ARBA" id="ARBA00022695"/>
    </source>
</evidence>
<keyword evidence="2" id="KW-0645">Protease</keyword>
<dbReference type="Gene3D" id="3.30.420.10">
    <property type="entry name" value="Ribonuclease H-like superfamily/Ribonuclease H"/>
    <property type="match status" value="1"/>
</dbReference>
<keyword evidence="9" id="KW-0479">Metal-binding</keyword>
<keyword evidence="8" id="KW-0695">RNA-directed DNA polymerase</keyword>
<protein>
    <recommendedName>
        <fullName evidence="1">RNA-directed DNA polymerase</fullName>
        <ecNumber evidence="1">2.7.7.49</ecNumber>
    </recommendedName>
</protein>